<comment type="similarity">
    <text evidence="2 10 11">Belongs to the SecY/SEC61-alpha family.</text>
</comment>
<comment type="function">
    <text evidence="10">The central subunit of the protein translocation channel SecYEG. Consists of two halves formed by TMs 1-5 and 6-10. These two domains form a lateral gate at the front which open onto the bilayer between TMs 2 and 7, and are clamped together by SecE at the back. The channel is closed by both a pore ring composed of hydrophobic SecY resides and a short helix (helix 2A) on the extracellular side of the membrane which forms a plug. The plug probably moves laterally to allow the channel to open. The ring and the pore may move independently.</text>
</comment>
<accession>A0A1V4QHN8</accession>
<organism evidence="12 13">
    <name type="scientific">candidate division WOR-3 bacterium 4484_100</name>
    <dbReference type="NCBI Taxonomy" id="1936077"/>
    <lineage>
        <taxon>Bacteria</taxon>
        <taxon>Bacteria division WOR-3</taxon>
    </lineage>
</organism>
<sequence>MVSTFANIFKVPELKKKLGFTLFAIAVYRLGSHLPLPGINAQALGLLMQQLKQQGSILGIYDIFVGGALSRAAILFLGVMPYISASIIFQLLGSVFPQIEKLQRDQAGRRKITQYTRYLTVGLAAFQAIGISIYLESQKFTAPTGATMAIVYHPGWLFRLTTMLTLTCGAIFAMWIGEQITEKGIGNGISFLIFIGCLDDYPRYFIRTAQLVMTQGLSLVNLIVVIIIMFLIVAAVVVMTQATRRIPVQYPKRIVGRRMYGGQSTFLPLRVNTAGVIPIIFAQSLVVFPATIASYLPQLKEFTQLFRPGFWIYDLTFFLLIVFFTYFYTSIIFNPAELADNMKRYGGFIPGIRPGQRTADYVDGVLSRITLPGALFLGFIALVPWYLINFLSVPFYFGGTTLLIIVGVALDTLQQIESQLMMYHYEGFMKRGRIRGRRR</sequence>
<comment type="caution">
    <text evidence="10">Lacks conserved residue(s) required for the propagation of feature annotation.</text>
</comment>
<keyword evidence="5 10" id="KW-0653">Protein transport</keyword>
<keyword evidence="8 10" id="KW-0472">Membrane</keyword>
<evidence type="ECO:0000256" key="2">
    <source>
        <dbReference type="ARBA" id="ARBA00005751"/>
    </source>
</evidence>
<dbReference type="EMBL" id="MUKB01000019">
    <property type="protein sequence ID" value="OPX18375.1"/>
    <property type="molecule type" value="Genomic_DNA"/>
</dbReference>
<feature type="transmembrane region" description="Helical" evidence="10">
    <location>
        <begin position="365"/>
        <end position="387"/>
    </location>
</feature>
<evidence type="ECO:0000313" key="12">
    <source>
        <dbReference type="EMBL" id="OPX18375.1"/>
    </source>
</evidence>
<dbReference type="GO" id="GO:0065002">
    <property type="term" value="P:intracellular protein transmembrane transport"/>
    <property type="evidence" value="ECO:0007669"/>
    <property type="project" value="UniProtKB-UniRule"/>
</dbReference>
<evidence type="ECO:0000256" key="4">
    <source>
        <dbReference type="ARBA" id="ARBA00022692"/>
    </source>
</evidence>
<dbReference type="HAMAP" id="MF_01465">
    <property type="entry name" value="SecY"/>
    <property type="match status" value="1"/>
</dbReference>
<keyword evidence="6 10" id="KW-1133">Transmembrane helix</keyword>
<dbReference type="Gene3D" id="1.10.3370.10">
    <property type="entry name" value="SecY subunit domain"/>
    <property type="match status" value="1"/>
</dbReference>
<evidence type="ECO:0000256" key="8">
    <source>
        <dbReference type="ARBA" id="ARBA00023136"/>
    </source>
</evidence>
<dbReference type="Pfam" id="PF00344">
    <property type="entry name" value="SecY"/>
    <property type="match status" value="1"/>
</dbReference>
<dbReference type="Proteomes" id="UP000191663">
    <property type="component" value="Unassembled WGS sequence"/>
</dbReference>
<dbReference type="GO" id="GO:0043952">
    <property type="term" value="P:protein transport by the Sec complex"/>
    <property type="evidence" value="ECO:0007669"/>
    <property type="project" value="UniProtKB-UniRule"/>
</dbReference>
<dbReference type="GO" id="GO:0005886">
    <property type="term" value="C:plasma membrane"/>
    <property type="evidence" value="ECO:0007669"/>
    <property type="project" value="UniProtKB-SubCell"/>
</dbReference>
<dbReference type="PRINTS" id="PR00303">
    <property type="entry name" value="SECYTRNLCASE"/>
</dbReference>
<feature type="transmembrane region" description="Helical" evidence="10">
    <location>
        <begin position="393"/>
        <end position="413"/>
    </location>
</feature>
<feature type="transmembrane region" description="Helical" evidence="10">
    <location>
        <begin position="117"/>
        <end position="135"/>
    </location>
</feature>
<feature type="transmembrane region" description="Helical" evidence="10">
    <location>
        <begin position="218"/>
        <end position="239"/>
    </location>
</feature>
<dbReference type="InterPro" id="IPR026593">
    <property type="entry name" value="SecY"/>
</dbReference>
<evidence type="ECO:0000256" key="1">
    <source>
        <dbReference type="ARBA" id="ARBA00004141"/>
    </source>
</evidence>
<evidence type="ECO:0000313" key="13">
    <source>
        <dbReference type="Proteomes" id="UP000191663"/>
    </source>
</evidence>
<gene>
    <name evidence="10" type="primary">secY</name>
    <name evidence="12" type="ORF">BXT86_01570</name>
</gene>
<keyword evidence="3 10" id="KW-0813">Transport</keyword>
<evidence type="ECO:0000256" key="10">
    <source>
        <dbReference type="HAMAP-Rule" id="MF_01465"/>
    </source>
</evidence>
<feature type="transmembrane region" description="Helical" evidence="10">
    <location>
        <begin position="267"/>
        <end position="290"/>
    </location>
</feature>
<evidence type="ECO:0000256" key="7">
    <source>
        <dbReference type="ARBA" id="ARBA00023010"/>
    </source>
</evidence>
<name>A0A1V4QHN8_UNCW3</name>
<dbReference type="InterPro" id="IPR002208">
    <property type="entry name" value="SecY/SEC61-alpha"/>
</dbReference>
<evidence type="ECO:0000256" key="9">
    <source>
        <dbReference type="ARBA" id="ARBA00039733"/>
    </source>
</evidence>
<proteinExistence type="inferred from homology"/>
<dbReference type="SUPFAM" id="SSF103491">
    <property type="entry name" value="Preprotein translocase SecY subunit"/>
    <property type="match status" value="1"/>
</dbReference>
<feature type="transmembrane region" description="Helical" evidence="10">
    <location>
        <begin position="72"/>
        <end position="96"/>
    </location>
</feature>
<dbReference type="NCBIfam" id="TIGR00967">
    <property type="entry name" value="3a0501s007"/>
    <property type="match status" value="1"/>
</dbReference>
<keyword evidence="10" id="KW-1003">Cell membrane</keyword>
<feature type="transmembrane region" description="Helical" evidence="10">
    <location>
        <begin position="310"/>
        <end position="333"/>
    </location>
</feature>
<keyword evidence="4 10" id="KW-0812">Transmembrane</keyword>
<evidence type="ECO:0000256" key="6">
    <source>
        <dbReference type="ARBA" id="ARBA00022989"/>
    </source>
</evidence>
<dbReference type="AlphaFoldDB" id="A0A1V4QHN8"/>
<feature type="transmembrane region" description="Helical" evidence="10">
    <location>
        <begin position="188"/>
        <end position="206"/>
    </location>
</feature>
<evidence type="ECO:0000256" key="11">
    <source>
        <dbReference type="RuleBase" id="RU004349"/>
    </source>
</evidence>
<dbReference type="InterPro" id="IPR023201">
    <property type="entry name" value="SecY_dom_sf"/>
</dbReference>
<comment type="subunit">
    <text evidence="10">Component of the Sec protein translocase complex. Heterotrimer consisting of SecY, SecE and SecG subunits. The heterotrimers can form oligomers, although 1 heterotrimer is thought to be able to translocate proteins. Interacts with the ribosome. Interacts with SecDF, and other proteins may be involved. Interacts with SecA.</text>
</comment>
<dbReference type="PIRSF" id="PIRSF004557">
    <property type="entry name" value="SecY"/>
    <property type="match status" value="1"/>
</dbReference>
<evidence type="ECO:0000256" key="3">
    <source>
        <dbReference type="ARBA" id="ARBA00022448"/>
    </source>
</evidence>
<protein>
    <recommendedName>
        <fullName evidence="9 10">Protein translocase subunit SecY</fullName>
    </recommendedName>
</protein>
<dbReference type="GO" id="GO:0006605">
    <property type="term" value="P:protein targeting"/>
    <property type="evidence" value="ECO:0007669"/>
    <property type="project" value="UniProtKB-UniRule"/>
</dbReference>
<reference evidence="13" key="1">
    <citation type="submission" date="2017-01" db="EMBL/GenBank/DDBJ databases">
        <title>Novel pathways for hydrocarbon cycling and metabolic interdependencies in hydrothermal sediment communities.</title>
        <authorList>
            <person name="Dombrowski N."/>
            <person name="Seitz K."/>
            <person name="Teske A."/>
            <person name="Baker B."/>
        </authorList>
    </citation>
    <scope>NUCLEOTIDE SEQUENCE [LARGE SCALE GENOMIC DNA]</scope>
</reference>
<dbReference type="FunFam" id="1.10.3370.10:FF:000001">
    <property type="entry name" value="Preprotein translocase subunit SecY"/>
    <property type="match status" value="1"/>
</dbReference>
<evidence type="ECO:0000256" key="5">
    <source>
        <dbReference type="ARBA" id="ARBA00022927"/>
    </source>
</evidence>
<comment type="subcellular location">
    <subcellularLocation>
        <location evidence="10">Cell membrane</location>
        <topology evidence="10">Multi-pass membrane protein</topology>
    </subcellularLocation>
    <subcellularLocation>
        <location evidence="1">Membrane</location>
        <topology evidence="1">Multi-pass membrane protein</topology>
    </subcellularLocation>
</comment>
<dbReference type="PANTHER" id="PTHR10906">
    <property type="entry name" value="SECY/SEC61-ALPHA FAMILY MEMBER"/>
    <property type="match status" value="1"/>
</dbReference>
<feature type="transmembrane region" description="Helical" evidence="10">
    <location>
        <begin position="155"/>
        <end position="176"/>
    </location>
</feature>
<keyword evidence="7 10" id="KW-0811">Translocation</keyword>
<comment type="caution">
    <text evidence="12">The sequence shown here is derived from an EMBL/GenBank/DDBJ whole genome shotgun (WGS) entry which is preliminary data.</text>
</comment>